<dbReference type="Gene3D" id="3.40.50.300">
    <property type="entry name" value="P-loop containing nucleotide triphosphate hydrolases"/>
    <property type="match status" value="1"/>
</dbReference>
<comment type="subcellular location">
    <subcellularLocation>
        <location evidence="2">Cell inner membrane</location>
        <topology evidence="2">Multi-pass membrane protein</topology>
    </subcellularLocation>
    <subcellularLocation>
        <location evidence="17">Cell membrane</location>
        <topology evidence="17">Multi-pass membrane protein</topology>
    </subcellularLocation>
</comment>
<evidence type="ECO:0000313" key="20">
    <source>
        <dbReference type="EMBL" id="HIU95991.1"/>
    </source>
</evidence>
<evidence type="ECO:0000259" key="19">
    <source>
        <dbReference type="PROSITE" id="PS51711"/>
    </source>
</evidence>
<feature type="transmembrane region" description="Helical" evidence="17">
    <location>
        <begin position="693"/>
        <end position="711"/>
    </location>
</feature>
<keyword evidence="4" id="KW-1003">Cell membrane</keyword>
<dbReference type="Gene3D" id="1.10.287.1770">
    <property type="match status" value="1"/>
</dbReference>
<dbReference type="PROSITE" id="PS51711">
    <property type="entry name" value="G_FEOB"/>
    <property type="match status" value="1"/>
</dbReference>
<dbReference type="InterPro" id="IPR003373">
    <property type="entry name" value="Fe2_transport_prot-B"/>
</dbReference>
<feature type="transmembrane region" description="Helical" evidence="17">
    <location>
        <begin position="750"/>
        <end position="770"/>
    </location>
</feature>
<keyword evidence="6" id="KW-0997">Cell inner membrane</keyword>
<dbReference type="GO" id="GO:0005525">
    <property type="term" value="F:GTP binding"/>
    <property type="evidence" value="ECO:0007669"/>
    <property type="project" value="UniProtKB-KW"/>
</dbReference>
<feature type="binding site" evidence="15">
    <location>
        <begin position="253"/>
        <end position="256"/>
    </location>
    <ligand>
        <name>GTP</name>
        <dbReference type="ChEBI" id="CHEBI:37565"/>
        <label>1</label>
    </ligand>
</feature>
<name>A0A9D1N6T9_9FIRM</name>
<dbReference type="Pfam" id="PF04023">
    <property type="entry name" value="FeoA"/>
    <property type="match status" value="1"/>
</dbReference>
<keyword evidence="12 15" id="KW-0342">GTP-binding</keyword>
<evidence type="ECO:0000256" key="12">
    <source>
        <dbReference type="ARBA" id="ARBA00023134"/>
    </source>
</evidence>
<dbReference type="CDD" id="cd01879">
    <property type="entry name" value="FeoB"/>
    <property type="match status" value="1"/>
</dbReference>
<dbReference type="GO" id="GO:0046914">
    <property type="term" value="F:transition metal ion binding"/>
    <property type="evidence" value="ECO:0007669"/>
    <property type="project" value="InterPro"/>
</dbReference>
<comment type="caution">
    <text evidence="20">The sequence shown here is derived from an EMBL/GenBank/DDBJ whole genome shotgun (WGS) entry which is preliminary data.</text>
</comment>
<dbReference type="Pfam" id="PF07670">
    <property type="entry name" value="Gate"/>
    <property type="match status" value="2"/>
</dbReference>
<dbReference type="PANTHER" id="PTHR43185">
    <property type="entry name" value="FERROUS IRON TRANSPORT PROTEIN B"/>
    <property type="match status" value="1"/>
</dbReference>
<evidence type="ECO:0000256" key="11">
    <source>
        <dbReference type="ARBA" id="ARBA00023065"/>
    </source>
</evidence>
<evidence type="ECO:0000256" key="6">
    <source>
        <dbReference type="ARBA" id="ARBA00022519"/>
    </source>
</evidence>
<feature type="transmembrane region" description="Helical" evidence="17">
    <location>
        <begin position="723"/>
        <end position="744"/>
    </location>
</feature>
<dbReference type="SUPFAM" id="SSF50037">
    <property type="entry name" value="C-terminal domain of transcriptional repressors"/>
    <property type="match status" value="1"/>
</dbReference>
<feature type="binding site" evidence="15">
    <location>
        <begin position="282"/>
        <end position="284"/>
    </location>
    <ligand>
        <name>GTP</name>
        <dbReference type="ChEBI" id="CHEBI:37565"/>
        <label>1</label>
    </ligand>
</feature>
<evidence type="ECO:0000256" key="8">
    <source>
        <dbReference type="ARBA" id="ARBA00022741"/>
    </source>
</evidence>
<evidence type="ECO:0000256" key="16">
    <source>
        <dbReference type="PIRSR" id="PIRSR603373-2"/>
    </source>
</evidence>
<dbReference type="InterPro" id="IPR050860">
    <property type="entry name" value="FeoB_GTPase"/>
</dbReference>
<dbReference type="InterPro" id="IPR011640">
    <property type="entry name" value="Fe2_transport_prot_B_C"/>
</dbReference>
<keyword evidence="16" id="KW-0460">Magnesium</keyword>
<evidence type="ECO:0000256" key="5">
    <source>
        <dbReference type="ARBA" id="ARBA00022496"/>
    </source>
</evidence>
<dbReference type="FunFam" id="3.40.50.300:FF:000426">
    <property type="entry name" value="Ferrous iron transport protein B"/>
    <property type="match status" value="1"/>
</dbReference>
<keyword evidence="3 17" id="KW-0813">Transport</keyword>
<feature type="binding site" evidence="15">
    <location>
        <begin position="148"/>
        <end position="155"/>
    </location>
    <ligand>
        <name>GTP</name>
        <dbReference type="ChEBI" id="CHEBI:37565"/>
        <label>1</label>
    </ligand>
</feature>
<sequence length="808" mass="87734">MSNDNDKKITDREKITLKDLDIGKTATVVSVGGEGALRQHFLDMGLIPGVQATMVKYAPMGDPLELRIHGYELTLRKDDAAKIIVNDVRDAKEARGTGTKGADPDMSGNGAGSRPMEHPGLGEGGKYHVKADEDPLPEGETLSFALAGNQNCGKTTLFNQLTGANQHVGNFPGVTVDRKDGVIKGHDDTLVTDLPGIYSMSPYSSEEIVTREFVLHGDVRGIINIVDATNIERNLYLTMQLMELNIPMVLALNMMDEVRENGGAIKVNEMENMLGIPVVPISAAKGEGIGELIDHAVHIAKYQERPGRMDFCDADDKGGAVHRCLHAIMHLIEDHAEKAGIPVRFAASKLAEGDGLILERLGLSQNEQEMLEHIILQMEEECGLDRAAAIADMRFSFIEKVCQKTVIKPKESRERERSYKIDRIFTGKYTAIPAFIAVMAAIFWITFNVIGAFLSDWLERGIGALTAMVDGLLTSLDVNDVLHSLVIDGIFNGVGSVLSFLPTIVTLFFFLSLLEDSGYMARVAFVMDKLLRKIGLSGRSIVPMLIGFGCTVPGVMVSRTLPSERDRKMTILLTPFMSCSAKLPIYAFFTAAFFPGHGAVVMIGLYITGMVVGVLIALLLKKTAFRGEPVPFVMELPNYRMPGARNVGFLIWEKAKDFMQRAFTVIFIATIVIWFLQTFDIHMNVVTDSRDSLLASVSGVIAPVFAPLGFGDWRISTALITGFMAKESVVSTLSVLFGSTGALVSAISPLTALSLLVFCLLYTPCVAAVASVRRELGGRWALGVVVGQCAVAWAAAFIVMLAGTALGF</sequence>
<reference evidence="20" key="1">
    <citation type="submission" date="2020-10" db="EMBL/GenBank/DDBJ databases">
        <authorList>
            <person name="Gilroy R."/>
        </authorList>
    </citation>
    <scope>NUCLEOTIDE SEQUENCE</scope>
    <source>
        <strain evidence="20">ChiSjej4B22-8349</strain>
    </source>
</reference>
<protein>
    <recommendedName>
        <fullName evidence="14 17">Ferrous iron transport protein B</fullName>
    </recommendedName>
</protein>
<dbReference type="SUPFAM" id="SSF52540">
    <property type="entry name" value="P-loop containing nucleoside triphosphate hydrolases"/>
    <property type="match status" value="1"/>
</dbReference>
<keyword evidence="9 17" id="KW-1133">Transmembrane helix</keyword>
<feature type="binding site" evidence="16">
    <location>
        <position position="162"/>
    </location>
    <ligand>
        <name>Mg(2+)</name>
        <dbReference type="ChEBI" id="CHEBI:18420"/>
        <label>2</label>
    </ligand>
</feature>
<dbReference type="AlphaFoldDB" id="A0A9D1N6T9"/>
<dbReference type="PANTHER" id="PTHR43185:SF1">
    <property type="entry name" value="FE(2+) TRANSPORTER FEOB"/>
    <property type="match status" value="1"/>
</dbReference>
<dbReference type="EMBL" id="DVOB01000105">
    <property type="protein sequence ID" value="HIU95991.1"/>
    <property type="molecule type" value="Genomic_DNA"/>
</dbReference>
<feature type="transmembrane region" description="Helical" evidence="17">
    <location>
        <begin position="534"/>
        <end position="557"/>
    </location>
</feature>
<comment type="similarity">
    <text evidence="17">Belongs to the TRAFAC class TrmE-Era-EngA-EngB-Septin-like GTPase superfamily. FeoB GTPase (TC 9.A.8) family.</text>
</comment>
<feature type="transmembrane region" description="Helical" evidence="17">
    <location>
        <begin position="782"/>
        <end position="806"/>
    </location>
</feature>
<dbReference type="InterPro" id="IPR027417">
    <property type="entry name" value="P-loop_NTPase"/>
</dbReference>
<dbReference type="InterPro" id="IPR041069">
    <property type="entry name" value="FeoB_Cyto"/>
</dbReference>
<evidence type="ECO:0000313" key="21">
    <source>
        <dbReference type="Proteomes" id="UP000824130"/>
    </source>
</evidence>
<evidence type="ECO:0000256" key="9">
    <source>
        <dbReference type="ARBA" id="ARBA00022989"/>
    </source>
</evidence>
<comment type="function">
    <text evidence="1 17">Probable transporter of a GTP-driven Fe(2+) uptake system.</text>
</comment>
<evidence type="ECO:0000256" key="15">
    <source>
        <dbReference type="PIRSR" id="PIRSR603373-1"/>
    </source>
</evidence>
<keyword evidence="10 17" id="KW-0408">Iron</keyword>
<dbReference type="InterPro" id="IPR007167">
    <property type="entry name" value="Fe-transptr_FeoA-like"/>
</dbReference>
<dbReference type="SMART" id="SM00899">
    <property type="entry name" value="FeoA"/>
    <property type="match status" value="1"/>
</dbReference>
<dbReference type="Pfam" id="PF02421">
    <property type="entry name" value="FeoB_N"/>
    <property type="match status" value="1"/>
</dbReference>
<feature type="transmembrane region" description="Helical" evidence="17">
    <location>
        <begin position="600"/>
        <end position="620"/>
    </location>
</feature>
<dbReference type="PRINTS" id="PR00326">
    <property type="entry name" value="GTP1OBG"/>
</dbReference>
<feature type="binding site" evidence="15">
    <location>
        <begin position="173"/>
        <end position="177"/>
    </location>
    <ligand>
        <name>GTP</name>
        <dbReference type="ChEBI" id="CHEBI:37565"/>
        <label>1</label>
    </ligand>
</feature>
<dbReference type="GO" id="GO:0005886">
    <property type="term" value="C:plasma membrane"/>
    <property type="evidence" value="ECO:0007669"/>
    <property type="project" value="UniProtKB-SubCell"/>
</dbReference>
<dbReference type="InterPro" id="IPR038157">
    <property type="entry name" value="FeoA_core_dom"/>
</dbReference>
<evidence type="ECO:0000256" key="17">
    <source>
        <dbReference type="RuleBase" id="RU362098"/>
    </source>
</evidence>
<dbReference type="InterPro" id="IPR030389">
    <property type="entry name" value="G_FEOB_dom"/>
</dbReference>
<feature type="transmembrane region" description="Helical" evidence="17">
    <location>
        <begin position="429"/>
        <end position="454"/>
    </location>
</feature>
<evidence type="ECO:0000256" key="13">
    <source>
        <dbReference type="ARBA" id="ARBA00023136"/>
    </source>
</evidence>
<keyword evidence="16" id="KW-0479">Metal-binding</keyword>
<keyword evidence="7 17" id="KW-0812">Transmembrane</keyword>
<evidence type="ECO:0000256" key="4">
    <source>
        <dbReference type="ARBA" id="ARBA00022475"/>
    </source>
</evidence>
<feature type="transmembrane region" description="Helical" evidence="17">
    <location>
        <begin position="662"/>
        <end position="681"/>
    </location>
</feature>
<keyword evidence="13 17" id="KW-0472">Membrane</keyword>
<evidence type="ECO:0000256" key="18">
    <source>
        <dbReference type="SAM" id="MobiDB-lite"/>
    </source>
</evidence>
<dbReference type="Pfam" id="PF17910">
    <property type="entry name" value="FeoB_Cyto"/>
    <property type="match status" value="1"/>
</dbReference>
<gene>
    <name evidence="20" type="primary">feoB</name>
    <name evidence="20" type="ORF">IAD25_04680</name>
</gene>
<organism evidence="20 21">
    <name type="scientific">Candidatus Allocopromorpha excrementipullorum</name>
    <dbReference type="NCBI Taxonomy" id="2840743"/>
    <lineage>
        <taxon>Bacteria</taxon>
        <taxon>Bacillati</taxon>
        <taxon>Bacillota</taxon>
        <taxon>Clostridia</taxon>
        <taxon>Eubacteriales</taxon>
        <taxon>Eubacteriaceae</taxon>
        <taxon>Eubacteriaceae incertae sedis</taxon>
        <taxon>Candidatus Allocopromorpha</taxon>
    </lineage>
</organism>
<feature type="region of interest" description="Disordered" evidence="18">
    <location>
        <begin position="93"/>
        <end position="125"/>
    </location>
</feature>
<dbReference type="Gene3D" id="2.30.30.90">
    <property type="match status" value="1"/>
</dbReference>
<reference evidence="20" key="2">
    <citation type="journal article" date="2021" name="PeerJ">
        <title>Extensive microbial diversity within the chicken gut microbiome revealed by metagenomics and culture.</title>
        <authorList>
            <person name="Gilroy R."/>
            <person name="Ravi A."/>
            <person name="Getino M."/>
            <person name="Pursley I."/>
            <person name="Horton D.L."/>
            <person name="Alikhan N.F."/>
            <person name="Baker D."/>
            <person name="Gharbi K."/>
            <person name="Hall N."/>
            <person name="Watson M."/>
            <person name="Adriaenssens E.M."/>
            <person name="Foster-Nyarko E."/>
            <person name="Jarju S."/>
            <person name="Secka A."/>
            <person name="Antonio M."/>
            <person name="Oren A."/>
            <person name="Chaudhuri R.R."/>
            <person name="La Ragione R."/>
            <person name="Hildebrand F."/>
            <person name="Pallen M.J."/>
        </authorList>
    </citation>
    <scope>NUCLEOTIDE SEQUENCE</scope>
    <source>
        <strain evidence="20">ChiSjej4B22-8349</strain>
    </source>
</reference>
<feature type="domain" description="FeoB-type G" evidence="19">
    <location>
        <begin position="141"/>
        <end position="302"/>
    </location>
</feature>
<dbReference type="InterPro" id="IPR006073">
    <property type="entry name" value="GTP-bd"/>
</dbReference>
<accession>A0A9D1N6T9</accession>
<evidence type="ECO:0000256" key="14">
    <source>
        <dbReference type="NCBIfam" id="TIGR00437"/>
    </source>
</evidence>
<feature type="binding site" evidence="15">
    <location>
        <begin position="193"/>
        <end position="196"/>
    </location>
    <ligand>
        <name>GTP</name>
        <dbReference type="ChEBI" id="CHEBI:37565"/>
        <label>1</label>
    </ligand>
</feature>
<evidence type="ECO:0000256" key="3">
    <source>
        <dbReference type="ARBA" id="ARBA00022448"/>
    </source>
</evidence>
<feature type="transmembrane region" description="Helical" evidence="17">
    <location>
        <begin position="490"/>
        <end position="514"/>
    </location>
</feature>
<keyword evidence="5 17" id="KW-0410">Iron transport</keyword>
<feature type="binding site" evidence="16">
    <location>
        <position position="159"/>
    </location>
    <ligand>
        <name>Mg(2+)</name>
        <dbReference type="ChEBI" id="CHEBI:18420"/>
        <label>2</label>
    </ligand>
</feature>
<evidence type="ECO:0000256" key="1">
    <source>
        <dbReference type="ARBA" id="ARBA00003926"/>
    </source>
</evidence>
<dbReference type="InterPro" id="IPR011642">
    <property type="entry name" value="Gate_dom"/>
</dbReference>
<dbReference type="NCBIfam" id="TIGR00437">
    <property type="entry name" value="feoB"/>
    <property type="match status" value="1"/>
</dbReference>
<evidence type="ECO:0000256" key="2">
    <source>
        <dbReference type="ARBA" id="ARBA00004429"/>
    </source>
</evidence>
<dbReference type="Pfam" id="PF07664">
    <property type="entry name" value="FeoB_C"/>
    <property type="match status" value="1"/>
</dbReference>
<keyword evidence="8 15" id="KW-0547">Nucleotide-binding</keyword>
<evidence type="ECO:0000256" key="7">
    <source>
        <dbReference type="ARBA" id="ARBA00022692"/>
    </source>
</evidence>
<dbReference type="InterPro" id="IPR008988">
    <property type="entry name" value="Transcriptional_repressor_C"/>
</dbReference>
<feature type="binding site" evidence="16">
    <location>
        <position position="163"/>
    </location>
    <ligand>
        <name>Mg(2+)</name>
        <dbReference type="ChEBI" id="CHEBI:18420"/>
        <label>2</label>
    </ligand>
</feature>
<dbReference type="Proteomes" id="UP000824130">
    <property type="component" value="Unassembled WGS sequence"/>
</dbReference>
<evidence type="ECO:0000256" key="10">
    <source>
        <dbReference type="ARBA" id="ARBA00023004"/>
    </source>
</evidence>
<proteinExistence type="inferred from homology"/>
<feature type="transmembrane region" description="Helical" evidence="17">
    <location>
        <begin position="569"/>
        <end position="594"/>
    </location>
</feature>
<keyword evidence="11" id="KW-0406">Ion transport</keyword>
<dbReference type="GO" id="GO:0015093">
    <property type="term" value="F:ferrous iron transmembrane transporter activity"/>
    <property type="evidence" value="ECO:0007669"/>
    <property type="project" value="UniProtKB-UniRule"/>
</dbReference>